<dbReference type="EMBL" id="CM047749">
    <property type="protein sequence ID" value="KAJ0010586.1"/>
    <property type="molecule type" value="Genomic_DNA"/>
</dbReference>
<sequence>MYGSRRSKIISKIMAKTVKSIQFFALFFIFVLIANWGTMAEVQENLCERASQTWSGKCGNTDHCNNQCKQWEDARSGACHKRGGNWKCFCYFNCPLDKHN</sequence>
<name>A0ACC0X7G4_9ROSI</name>
<accession>A0ACC0X7G4</accession>
<evidence type="ECO:0000313" key="1">
    <source>
        <dbReference type="EMBL" id="KAJ0010586.1"/>
    </source>
</evidence>
<evidence type="ECO:0000313" key="2">
    <source>
        <dbReference type="Proteomes" id="UP001163603"/>
    </source>
</evidence>
<dbReference type="Proteomes" id="UP001163603">
    <property type="component" value="Chromosome 14"/>
</dbReference>
<protein>
    <submittedName>
        <fullName evidence="1">Uncharacterized protein</fullName>
    </submittedName>
</protein>
<gene>
    <name evidence="1" type="ORF">Pint_34730</name>
</gene>
<proteinExistence type="predicted"/>
<organism evidence="1 2">
    <name type="scientific">Pistacia integerrima</name>
    <dbReference type="NCBI Taxonomy" id="434235"/>
    <lineage>
        <taxon>Eukaryota</taxon>
        <taxon>Viridiplantae</taxon>
        <taxon>Streptophyta</taxon>
        <taxon>Embryophyta</taxon>
        <taxon>Tracheophyta</taxon>
        <taxon>Spermatophyta</taxon>
        <taxon>Magnoliopsida</taxon>
        <taxon>eudicotyledons</taxon>
        <taxon>Gunneridae</taxon>
        <taxon>Pentapetalae</taxon>
        <taxon>rosids</taxon>
        <taxon>malvids</taxon>
        <taxon>Sapindales</taxon>
        <taxon>Anacardiaceae</taxon>
        <taxon>Pistacia</taxon>
    </lineage>
</organism>
<keyword evidence="2" id="KW-1185">Reference proteome</keyword>
<reference evidence="2" key="1">
    <citation type="journal article" date="2023" name="G3 (Bethesda)">
        <title>Genome assembly and association tests identify interacting loci associated with vigor, precocity, and sex in interspecific pistachio rootstocks.</title>
        <authorList>
            <person name="Palmer W."/>
            <person name="Jacygrad E."/>
            <person name="Sagayaradj S."/>
            <person name="Cavanaugh K."/>
            <person name="Han R."/>
            <person name="Bertier L."/>
            <person name="Beede B."/>
            <person name="Kafkas S."/>
            <person name="Golino D."/>
            <person name="Preece J."/>
            <person name="Michelmore R."/>
        </authorList>
    </citation>
    <scope>NUCLEOTIDE SEQUENCE [LARGE SCALE GENOMIC DNA]</scope>
</reference>
<comment type="caution">
    <text evidence="1">The sequence shown here is derived from an EMBL/GenBank/DDBJ whole genome shotgun (WGS) entry which is preliminary data.</text>
</comment>